<accession>W5XYP3</accession>
<reference evidence="1 2" key="1">
    <citation type="submission" date="2013-02" db="EMBL/GenBank/DDBJ databases">
        <title>The complete genome sequence of Corynebacterium vitaeruminis DSM 20294.</title>
        <authorList>
            <person name="Ruckert C."/>
            <person name="Albersmeier A."/>
            <person name="Kalinowski J."/>
        </authorList>
    </citation>
    <scope>NUCLEOTIDE SEQUENCE [LARGE SCALE GENOMIC DNA]</scope>
    <source>
        <strain evidence="2">ATCC 10234</strain>
    </source>
</reference>
<evidence type="ECO:0000313" key="2">
    <source>
        <dbReference type="Proteomes" id="UP000019222"/>
    </source>
</evidence>
<evidence type="ECO:0000313" key="1">
    <source>
        <dbReference type="EMBL" id="AHI22062.1"/>
    </source>
</evidence>
<organism evidence="1 2">
    <name type="scientific">Corynebacterium vitaeruminis DSM 20294</name>
    <dbReference type="NCBI Taxonomy" id="1224164"/>
    <lineage>
        <taxon>Bacteria</taxon>
        <taxon>Bacillati</taxon>
        <taxon>Actinomycetota</taxon>
        <taxon>Actinomycetes</taxon>
        <taxon>Mycobacteriales</taxon>
        <taxon>Corynebacteriaceae</taxon>
        <taxon>Corynebacterium</taxon>
    </lineage>
</organism>
<dbReference type="PATRIC" id="fig|1224164.3.peg.667"/>
<dbReference type="Proteomes" id="UP000019222">
    <property type="component" value="Chromosome"/>
</dbReference>
<dbReference type="AlphaFoldDB" id="W5XYP3"/>
<protein>
    <submittedName>
        <fullName evidence="1">Uncharacterized protein</fullName>
    </submittedName>
</protein>
<dbReference type="STRING" id="1224164.B843_03355"/>
<dbReference type="RefSeq" id="WP_025252113.1">
    <property type="nucleotide sequence ID" value="NZ_CP004353.1"/>
</dbReference>
<gene>
    <name evidence="1" type="ORF">B843_03355</name>
</gene>
<dbReference type="eggNOG" id="ENOG50328U1">
    <property type="taxonomic scope" value="Bacteria"/>
</dbReference>
<dbReference type="HOGENOM" id="CLU_1493839_0_0_11"/>
<keyword evidence="2" id="KW-1185">Reference proteome</keyword>
<sequence length="180" mass="19345">MTRRIKAFIIAVIVVALAIIVAVAVRALTAGNDGHDDTHAIADPTMNDPVVAASFVMGELMTWEPATMDSPQAAAALITDRLTGTMRQYAESGQPDPVLPKAWASWAASGDRVHGVAVLDDSRKLVVQDTQAEVPLTVTQEVWHSSGEKTPMDSIQVTVEVEEENGQWLVSAWQQVATSQ</sequence>
<dbReference type="EMBL" id="CP004353">
    <property type="protein sequence ID" value="AHI22062.1"/>
    <property type="molecule type" value="Genomic_DNA"/>
</dbReference>
<name>W5XYP3_9CORY</name>
<dbReference type="KEGG" id="cvt:B843_03355"/>
<proteinExistence type="predicted"/>